<organism evidence="3 4">
    <name type="scientific">Vibrio paucivorans</name>
    <dbReference type="NCBI Taxonomy" id="2829489"/>
    <lineage>
        <taxon>Bacteria</taxon>
        <taxon>Pseudomonadati</taxon>
        <taxon>Pseudomonadota</taxon>
        <taxon>Gammaproteobacteria</taxon>
        <taxon>Vibrionales</taxon>
        <taxon>Vibrionaceae</taxon>
        <taxon>Vibrio</taxon>
    </lineage>
</organism>
<protein>
    <submittedName>
        <fullName evidence="3">Amidohydrolase family protein</fullName>
    </submittedName>
</protein>
<reference evidence="3" key="1">
    <citation type="submission" date="2022-02" db="EMBL/GenBank/DDBJ databases">
        <title>Vibrio sp. nov., a new bacterium isolated from Bohai sea, China.</title>
        <authorList>
            <person name="Yuan Y."/>
        </authorList>
    </citation>
    <scope>NUCLEOTIDE SEQUENCE</scope>
    <source>
        <strain evidence="3">DBSS07</strain>
    </source>
</reference>
<sequence>MKKSLLILLLATNSIALNAATNTILIKDVKIFDGKSESLSVIKDVLIKDNLINEIGNIEASSDISVIDGKGQTLMPGLIDTHQHITFVDTPSNLFSSVDAYWIGAVAAKQAEDMLLRGFTTIRDVGGPGIGLARAIDSGKIDGPRIYPSGAMLSQTSGHADMRSYNQSHPNMHGGSQAEMYMGFGVLADGKTEVLRATRENLRMGATQIKAMVGGGGGTPYDPLHTVQYTDKELKAAVQAAADWDTYVMVHGYHDKSVERALNAGVKSIEHGTLLSEKGIKLIKEHDAWLIPQARLFTLYPEDIAFFESLGATSVAKVKTLSRYMERSMALAAEHQLKIGFGTDLFGSDANFAKQNEEFQARTKWFSPYKILQQATYNNAQILEMSGKLNPYKDGKLGVIEKGAYADIIVVNGNPLEDISLLGEPEENLTLIMKNGKIYKNLL</sequence>
<dbReference type="PANTHER" id="PTHR43135:SF3">
    <property type="entry name" value="ALPHA-D-RIBOSE 1-METHYLPHOSPHONATE 5-TRIPHOSPHATE DIPHOSPHATASE"/>
    <property type="match status" value="1"/>
</dbReference>
<dbReference type="Gene3D" id="3.20.20.140">
    <property type="entry name" value="Metal-dependent hydrolases"/>
    <property type="match status" value="1"/>
</dbReference>
<feature type="signal peptide" evidence="1">
    <location>
        <begin position="1"/>
        <end position="19"/>
    </location>
</feature>
<evidence type="ECO:0000259" key="2">
    <source>
        <dbReference type="Pfam" id="PF01979"/>
    </source>
</evidence>
<feature type="domain" description="Amidohydrolase-related" evidence="2">
    <location>
        <begin position="73"/>
        <end position="438"/>
    </location>
</feature>
<dbReference type="Proteomes" id="UP001155586">
    <property type="component" value="Unassembled WGS sequence"/>
</dbReference>
<feature type="chain" id="PRO_5040788756" evidence="1">
    <location>
        <begin position="20"/>
        <end position="443"/>
    </location>
</feature>
<dbReference type="InterPro" id="IPR057744">
    <property type="entry name" value="OTAase-like"/>
</dbReference>
<dbReference type="AlphaFoldDB" id="A0A9X3CK88"/>
<dbReference type="SUPFAM" id="SSF51338">
    <property type="entry name" value="Composite domain of metallo-dependent hydrolases"/>
    <property type="match status" value="2"/>
</dbReference>
<dbReference type="InterPro" id="IPR011059">
    <property type="entry name" value="Metal-dep_hydrolase_composite"/>
</dbReference>
<comment type="caution">
    <text evidence="3">The sequence shown here is derived from an EMBL/GenBank/DDBJ whole genome shotgun (WGS) entry which is preliminary data.</text>
</comment>
<dbReference type="EMBL" id="JAKRRX010000220">
    <property type="protein sequence ID" value="MCW8336350.1"/>
    <property type="molecule type" value="Genomic_DNA"/>
</dbReference>
<dbReference type="Pfam" id="PF01979">
    <property type="entry name" value="Amidohydro_1"/>
    <property type="match status" value="1"/>
</dbReference>
<dbReference type="InterPro" id="IPR006680">
    <property type="entry name" value="Amidohydro-rel"/>
</dbReference>
<dbReference type="Gene3D" id="2.30.40.10">
    <property type="entry name" value="Urease, subunit C, domain 1"/>
    <property type="match status" value="1"/>
</dbReference>
<accession>A0A9X3CK88</accession>
<dbReference type="InterPro" id="IPR032466">
    <property type="entry name" value="Metal_Hydrolase"/>
</dbReference>
<dbReference type="GO" id="GO:0016810">
    <property type="term" value="F:hydrolase activity, acting on carbon-nitrogen (but not peptide) bonds"/>
    <property type="evidence" value="ECO:0007669"/>
    <property type="project" value="InterPro"/>
</dbReference>
<evidence type="ECO:0000256" key="1">
    <source>
        <dbReference type="SAM" id="SignalP"/>
    </source>
</evidence>
<dbReference type="RefSeq" id="WP_265689424.1">
    <property type="nucleotide sequence ID" value="NZ_JAKRRX010000220.1"/>
</dbReference>
<dbReference type="PANTHER" id="PTHR43135">
    <property type="entry name" value="ALPHA-D-RIBOSE 1-METHYLPHOSPHONATE 5-TRIPHOSPHATE DIPHOSPHATASE"/>
    <property type="match status" value="1"/>
</dbReference>
<dbReference type="SUPFAM" id="SSF51556">
    <property type="entry name" value="Metallo-dependent hydrolases"/>
    <property type="match status" value="1"/>
</dbReference>
<proteinExistence type="predicted"/>
<keyword evidence="4" id="KW-1185">Reference proteome</keyword>
<dbReference type="CDD" id="cd01299">
    <property type="entry name" value="Met_dep_hydrolase_A"/>
    <property type="match status" value="1"/>
</dbReference>
<evidence type="ECO:0000313" key="4">
    <source>
        <dbReference type="Proteomes" id="UP001155586"/>
    </source>
</evidence>
<evidence type="ECO:0000313" key="3">
    <source>
        <dbReference type="EMBL" id="MCW8336350.1"/>
    </source>
</evidence>
<name>A0A9X3CK88_9VIBR</name>
<dbReference type="InterPro" id="IPR051781">
    <property type="entry name" value="Metallo-dep_Hydrolase"/>
</dbReference>
<gene>
    <name evidence="3" type="ORF">MD483_21290</name>
</gene>
<keyword evidence="1" id="KW-0732">Signal</keyword>